<feature type="transmembrane region" description="Helical" evidence="1">
    <location>
        <begin position="309"/>
        <end position="328"/>
    </location>
</feature>
<feature type="transmembrane region" description="Helical" evidence="1">
    <location>
        <begin position="202"/>
        <end position="223"/>
    </location>
</feature>
<organism evidence="3 4">
    <name type="scientific">Hominiventricola aquisgranensis</name>
    <dbReference type="NCBI Taxonomy" id="3133164"/>
    <lineage>
        <taxon>Bacteria</taxon>
        <taxon>Bacillati</taxon>
        <taxon>Bacillota</taxon>
        <taxon>Clostridia</taxon>
        <taxon>Lachnospirales</taxon>
        <taxon>Lachnospiraceae</taxon>
        <taxon>Hominiventricola</taxon>
    </lineage>
</organism>
<sequence length="360" mass="41381">MRERNSAFEIMRLFAMLMIILGHCVMATAKNQQPYLGALDCIGWGIGAFTVCAVNLFFLLTGYFMNSAHYRFGRIVFLWLKTIFYSGIIYILYSIIVHSFSIKDCIGYFLPILTKKYWYMQTYIVGALLIPFIAKGLEQLKTMQLNILIGILVTFFCLHQTFIKVQYTLDQTQGYGVIWACVMYIIGYWIRKNKQKIMEKPTWEYLGIYVLTSIAIFASNYLIVRWNIAGGVTSRGNFYAYNSVTVLVQSVCLFCVFVKASGKNIKNKTANFLAENCLAGYLISAHPLVLYSLWTDWLPINQYTIRPVLYIMVSTILSVVVLLICILIDKIVDQAAQNSKLERYISKLDDCIELRLKNDK</sequence>
<accession>A0ABV1I0V0</accession>
<keyword evidence="1" id="KW-0812">Transmembrane</keyword>
<feature type="transmembrane region" description="Helical" evidence="1">
    <location>
        <begin position="238"/>
        <end position="258"/>
    </location>
</feature>
<dbReference type="Pfam" id="PF01757">
    <property type="entry name" value="Acyl_transf_3"/>
    <property type="match status" value="1"/>
</dbReference>
<feature type="transmembrane region" description="Helical" evidence="1">
    <location>
        <begin position="173"/>
        <end position="190"/>
    </location>
</feature>
<gene>
    <name evidence="3" type="ORF">WMO62_08165</name>
</gene>
<dbReference type="RefSeq" id="WP_349144376.1">
    <property type="nucleotide sequence ID" value="NZ_JBBMFC010000012.1"/>
</dbReference>
<dbReference type="Proteomes" id="UP001470288">
    <property type="component" value="Unassembled WGS sequence"/>
</dbReference>
<evidence type="ECO:0000259" key="2">
    <source>
        <dbReference type="Pfam" id="PF01757"/>
    </source>
</evidence>
<proteinExistence type="predicted"/>
<feature type="transmembrane region" description="Helical" evidence="1">
    <location>
        <begin position="12"/>
        <end position="30"/>
    </location>
</feature>
<protein>
    <submittedName>
        <fullName evidence="3">Acyltransferase</fullName>
        <ecNumber evidence="3">2.3.1.-</ecNumber>
    </submittedName>
</protein>
<name>A0ABV1I0V0_9FIRM</name>
<comment type="caution">
    <text evidence="3">The sequence shown here is derived from an EMBL/GenBank/DDBJ whole genome shotgun (WGS) entry which is preliminary data.</text>
</comment>
<keyword evidence="1" id="KW-0472">Membrane</keyword>
<dbReference type="InterPro" id="IPR002656">
    <property type="entry name" value="Acyl_transf_3_dom"/>
</dbReference>
<evidence type="ECO:0000256" key="1">
    <source>
        <dbReference type="SAM" id="Phobius"/>
    </source>
</evidence>
<feature type="transmembrane region" description="Helical" evidence="1">
    <location>
        <begin position="76"/>
        <end position="97"/>
    </location>
</feature>
<evidence type="ECO:0000313" key="3">
    <source>
        <dbReference type="EMBL" id="MEQ2578812.1"/>
    </source>
</evidence>
<feature type="transmembrane region" description="Helical" evidence="1">
    <location>
        <begin position="117"/>
        <end position="134"/>
    </location>
</feature>
<dbReference type="GO" id="GO:0016746">
    <property type="term" value="F:acyltransferase activity"/>
    <property type="evidence" value="ECO:0007669"/>
    <property type="project" value="UniProtKB-KW"/>
</dbReference>
<dbReference type="EMBL" id="JBBMFC010000012">
    <property type="protein sequence ID" value="MEQ2578812.1"/>
    <property type="molecule type" value="Genomic_DNA"/>
</dbReference>
<evidence type="ECO:0000313" key="4">
    <source>
        <dbReference type="Proteomes" id="UP001470288"/>
    </source>
</evidence>
<keyword evidence="3" id="KW-0808">Transferase</keyword>
<keyword evidence="3" id="KW-0012">Acyltransferase</keyword>
<feature type="transmembrane region" description="Helical" evidence="1">
    <location>
        <begin position="42"/>
        <end position="64"/>
    </location>
</feature>
<reference evidence="3 4" key="1">
    <citation type="submission" date="2024-03" db="EMBL/GenBank/DDBJ databases">
        <title>Human intestinal bacterial collection.</title>
        <authorList>
            <person name="Pauvert C."/>
            <person name="Hitch T.C.A."/>
            <person name="Clavel T."/>
        </authorList>
    </citation>
    <scope>NUCLEOTIDE SEQUENCE [LARGE SCALE GENOMIC DNA]</scope>
    <source>
        <strain evidence="3 4">CLA-AA-H78B</strain>
    </source>
</reference>
<feature type="domain" description="Acyltransferase 3" evidence="2">
    <location>
        <begin position="6"/>
        <end position="328"/>
    </location>
</feature>
<keyword evidence="1" id="KW-1133">Transmembrane helix</keyword>
<keyword evidence="4" id="KW-1185">Reference proteome</keyword>
<dbReference type="EC" id="2.3.1.-" evidence="3"/>
<feature type="transmembrane region" description="Helical" evidence="1">
    <location>
        <begin position="270"/>
        <end position="289"/>
    </location>
</feature>
<feature type="transmembrane region" description="Helical" evidence="1">
    <location>
        <begin position="146"/>
        <end position="167"/>
    </location>
</feature>